<name>A0A5C3KAL7_COPMA</name>
<dbReference type="InterPro" id="IPR041078">
    <property type="entry name" value="Plavaka"/>
</dbReference>
<dbReference type="EMBL" id="ML210562">
    <property type="protein sequence ID" value="TFK17135.1"/>
    <property type="molecule type" value="Genomic_DNA"/>
</dbReference>
<protein>
    <submittedName>
        <fullName evidence="2">Uncharacterized protein</fullName>
    </submittedName>
</protein>
<dbReference type="AlphaFoldDB" id="A0A5C3KAL7"/>
<keyword evidence="3" id="KW-1185">Reference proteome</keyword>
<reference evidence="2 3" key="1">
    <citation type="journal article" date="2019" name="Nat. Ecol. Evol.">
        <title>Megaphylogeny resolves global patterns of mushroom evolution.</title>
        <authorList>
            <person name="Varga T."/>
            <person name="Krizsan K."/>
            <person name="Foldi C."/>
            <person name="Dima B."/>
            <person name="Sanchez-Garcia M."/>
            <person name="Sanchez-Ramirez S."/>
            <person name="Szollosi G.J."/>
            <person name="Szarkandi J.G."/>
            <person name="Papp V."/>
            <person name="Albert L."/>
            <person name="Andreopoulos W."/>
            <person name="Angelini C."/>
            <person name="Antonin V."/>
            <person name="Barry K.W."/>
            <person name="Bougher N.L."/>
            <person name="Buchanan P."/>
            <person name="Buyck B."/>
            <person name="Bense V."/>
            <person name="Catcheside P."/>
            <person name="Chovatia M."/>
            <person name="Cooper J."/>
            <person name="Damon W."/>
            <person name="Desjardin D."/>
            <person name="Finy P."/>
            <person name="Geml J."/>
            <person name="Haridas S."/>
            <person name="Hughes K."/>
            <person name="Justo A."/>
            <person name="Karasinski D."/>
            <person name="Kautmanova I."/>
            <person name="Kiss B."/>
            <person name="Kocsube S."/>
            <person name="Kotiranta H."/>
            <person name="LaButti K.M."/>
            <person name="Lechner B.E."/>
            <person name="Liimatainen K."/>
            <person name="Lipzen A."/>
            <person name="Lukacs Z."/>
            <person name="Mihaltcheva S."/>
            <person name="Morgado L.N."/>
            <person name="Niskanen T."/>
            <person name="Noordeloos M.E."/>
            <person name="Ohm R.A."/>
            <person name="Ortiz-Santana B."/>
            <person name="Ovrebo C."/>
            <person name="Racz N."/>
            <person name="Riley R."/>
            <person name="Savchenko A."/>
            <person name="Shiryaev A."/>
            <person name="Soop K."/>
            <person name="Spirin V."/>
            <person name="Szebenyi C."/>
            <person name="Tomsovsky M."/>
            <person name="Tulloss R.E."/>
            <person name="Uehling J."/>
            <person name="Grigoriev I.V."/>
            <person name="Vagvolgyi C."/>
            <person name="Papp T."/>
            <person name="Martin F.M."/>
            <person name="Miettinen O."/>
            <person name="Hibbett D.S."/>
            <person name="Nagy L.G."/>
        </authorList>
    </citation>
    <scope>NUCLEOTIDE SEQUENCE [LARGE SCALE GENOMIC DNA]</scope>
    <source>
        <strain evidence="2 3">CBS 121175</strain>
    </source>
</reference>
<feature type="compositionally biased region" description="Acidic residues" evidence="1">
    <location>
        <begin position="1087"/>
        <end position="1154"/>
    </location>
</feature>
<dbReference type="Pfam" id="PF18759">
    <property type="entry name" value="Plavaka"/>
    <property type="match status" value="1"/>
</dbReference>
<feature type="compositionally biased region" description="Basic residues" evidence="1">
    <location>
        <begin position="634"/>
        <end position="643"/>
    </location>
</feature>
<feature type="region of interest" description="Disordered" evidence="1">
    <location>
        <begin position="1063"/>
        <end position="1154"/>
    </location>
</feature>
<dbReference type="Proteomes" id="UP000307440">
    <property type="component" value="Unassembled WGS sequence"/>
</dbReference>
<accession>A0A5C3KAL7</accession>
<evidence type="ECO:0000313" key="2">
    <source>
        <dbReference type="EMBL" id="TFK17135.1"/>
    </source>
</evidence>
<evidence type="ECO:0000313" key="3">
    <source>
        <dbReference type="Proteomes" id="UP000307440"/>
    </source>
</evidence>
<feature type="region of interest" description="Disordered" evidence="1">
    <location>
        <begin position="766"/>
        <end position="787"/>
    </location>
</feature>
<feature type="compositionally biased region" description="Basic and acidic residues" evidence="1">
    <location>
        <begin position="775"/>
        <end position="787"/>
    </location>
</feature>
<gene>
    <name evidence="2" type="ORF">FA15DRAFT_650555</name>
</gene>
<feature type="region of interest" description="Disordered" evidence="1">
    <location>
        <begin position="629"/>
        <end position="666"/>
    </location>
</feature>
<organism evidence="2 3">
    <name type="scientific">Coprinopsis marcescibilis</name>
    <name type="common">Agaric fungus</name>
    <name type="synonym">Psathyrella marcescibilis</name>
    <dbReference type="NCBI Taxonomy" id="230819"/>
    <lineage>
        <taxon>Eukaryota</taxon>
        <taxon>Fungi</taxon>
        <taxon>Dikarya</taxon>
        <taxon>Basidiomycota</taxon>
        <taxon>Agaricomycotina</taxon>
        <taxon>Agaricomycetes</taxon>
        <taxon>Agaricomycetidae</taxon>
        <taxon>Agaricales</taxon>
        <taxon>Agaricineae</taxon>
        <taxon>Psathyrellaceae</taxon>
        <taxon>Coprinopsis</taxon>
    </lineage>
</organism>
<dbReference type="OrthoDB" id="2687259at2759"/>
<feature type="compositionally biased region" description="Basic and acidic residues" evidence="1">
    <location>
        <begin position="1073"/>
        <end position="1086"/>
    </location>
</feature>
<evidence type="ECO:0000256" key="1">
    <source>
        <dbReference type="SAM" id="MobiDB-lite"/>
    </source>
</evidence>
<proteinExistence type="predicted"/>
<dbReference type="STRING" id="230819.A0A5C3KAL7"/>
<sequence length="1167" mass="133850">MVDDPLAPAQGYTLDSVPYRTCTNPFGIYRIYPFGRPTYSPDHLETIDMVTDSPTLRSFQPKSHEKITRPTTLFPNSSVETLMVWYHSMNTAAFSRDVLESLVTHVLRNPTFSSHDFDTVSMHSVFSALDNVDSDPMSYFAVQDHWISGSIKIPVPVPRHGSRTLDDVPEFTIDKVYHRNLMDVIRSAFAEPASEYFHTSPYESYWQPSPNSNAQRLYDEMYSGDRWIKEHRAVVQLATAQGCQLEPFVISLMAWSDETHLTQFGSAKLWPIYIYFGNLSKHTRGKPSTHSAHHVAYIPPLPDTFSDWYLKEMGTLPTEDTKRHVRRELVNAIWRLLLDSNFRAAYREGVPIKFWDDITRQGFPRFITYSGDYPEKVLHACIKYLTTCLCPQCLVPRSKAPELGTGNDRSYRELFKREDDVDTRETIDLARTKVYIEGRALTNKELNRDILGPKSLTPTRSAFSLQLGPAGLNVYSLFAPDLLHEFEIGVWKAVFFHLIRIIRSFGHEAQRKLQILNERFRSVPPFGRDTIRRIYTNPSDMKRLAARDYEDFLQIAIAVFQGLFGEPYDRLIELLLFELATWHALAKLRHLSDVLLTELDASTTRLGRMLREFADVTLKSFKTQDLPSEVERRARAKASKQKKSAVSSSEPMNDGEQFTTPGEPRISAKERHFNLLTYKVHSLGHYVKFIRECGTTDNWTTQHGEAEHRRPKRHYVRAAKGAQVYVQGIARQQRRERVMYQVATARKMAAKNGQPSLNGALFPRFVSETPPRSSPSDHHSMSKETTKHNRLELRSWLQENANDPAFENFLPKLQAHLRSRLLEIPYAGDEEGVPDDELMKVVIVGNTIYRHAILRVNHTTYDRRRDQESFNPRTQADIMLLAHDDTPTGHPYWYARIVGVFHLSALYMGGTYRQQQPHEFEVVWVRWFGPKSDPDTPQFGWKAKRLPRIGFVDPILDDSPPFGFLDPSEIIRGIHLIPDFTGNKSGNGLGPTSVRPMRDEDKDWNYYYIGWFSHRDLFMRFRGGGVGHTSTREAADFFLGDRDEVDVEFLDAFKEGREPNLEPLIHVATAEELQSKEERRGRKPADEYDSASDSGDSDGSEEGEESSGAWDIEDGEAQDGGDDEEHQEEGGNAEDGDDDYWLDEEWDGENFENIDVEGFAPLGFDEL</sequence>